<proteinExistence type="predicted"/>
<organism evidence="2 3">
    <name type="scientific">Sediminitomix flava</name>
    <dbReference type="NCBI Taxonomy" id="379075"/>
    <lineage>
        <taxon>Bacteria</taxon>
        <taxon>Pseudomonadati</taxon>
        <taxon>Bacteroidota</taxon>
        <taxon>Cytophagia</taxon>
        <taxon>Cytophagales</taxon>
        <taxon>Flammeovirgaceae</taxon>
        <taxon>Sediminitomix</taxon>
    </lineage>
</organism>
<dbReference type="EMBL" id="QGDO01000001">
    <property type="protein sequence ID" value="PWJ44949.1"/>
    <property type="molecule type" value="Genomic_DNA"/>
</dbReference>
<dbReference type="AlphaFoldDB" id="A0A315ZIB2"/>
<evidence type="ECO:0000313" key="3">
    <source>
        <dbReference type="Proteomes" id="UP000245535"/>
    </source>
</evidence>
<feature type="chain" id="PRO_5016396897" description="Lumazine-binding protein" evidence="1">
    <location>
        <begin position="20"/>
        <end position="163"/>
    </location>
</feature>
<dbReference type="Proteomes" id="UP000245535">
    <property type="component" value="Unassembled WGS sequence"/>
</dbReference>
<accession>A0A315ZIB2</accession>
<evidence type="ECO:0008006" key="4">
    <source>
        <dbReference type="Google" id="ProtNLM"/>
    </source>
</evidence>
<reference evidence="2 3" key="1">
    <citation type="submission" date="2018-03" db="EMBL/GenBank/DDBJ databases">
        <title>Genomic Encyclopedia of Archaeal and Bacterial Type Strains, Phase II (KMG-II): from individual species to whole genera.</title>
        <authorList>
            <person name="Goeker M."/>
        </authorList>
    </citation>
    <scope>NUCLEOTIDE SEQUENCE [LARGE SCALE GENOMIC DNA]</scope>
    <source>
        <strain evidence="2 3">DSM 28229</strain>
    </source>
</reference>
<comment type="caution">
    <text evidence="2">The sequence shown here is derived from an EMBL/GenBank/DDBJ whole genome shotgun (WGS) entry which is preliminary data.</text>
</comment>
<keyword evidence="3" id="KW-1185">Reference proteome</keyword>
<dbReference type="RefSeq" id="WP_146201637.1">
    <property type="nucleotide sequence ID" value="NZ_QGDO01000001.1"/>
</dbReference>
<evidence type="ECO:0000313" key="2">
    <source>
        <dbReference type="EMBL" id="PWJ44949.1"/>
    </source>
</evidence>
<gene>
    <name evidence="2" type="ORF">BC781_1011342</name>
</gene>
<feature type="signal peptide" evidence="1">
    <location>
        <begin position="1"/>
        <end position="19"/>
    </location>
</feature>
<evidence type="ECO:0000256" key="1">
    <source>
        <dbReference type="SAM" id="SignalP"/>
    </source>
</evidence>
<name>A0A315ZIB2_SEDFL</name>
<keyword evidence="1" id="KW-0732">Signal</keyword>
<sequence length="163" mass="19339">MMRKFHLLLLLLLQNYCWAQDSIETKEDFSKRIFEAIVAQNEEVLKSCYIIETEIVQIFELHLPEELKESAKQRGAAQAQKLERWIPMDFQELKKETEAEKINWKKAKFISFDAQNVEGAPFEAYNIHILMNHEGTDYQINLSDCWLVGNKWKITKSIWMQKV</sequence>
<protein>
    <recommendedName>
        <fullName evidence="4">Lumazine-binding protein</fullName>
    </recommendedName>
</protein>